<evidence type="ECO:0000259" key="1">
    <source>
        <dbReference type="PROSITE" id="PS50234"/>
    </source>
</evidence>
<evidence type="ECO:0000313" key="2">
    <source>
        <dbReference type="Proteomes" id="UP000694941"/>
    </source>
</evidence>
<dbReference type="Gene3D" id="3.40.50.410">
    <property type="entry name" value="von Willebrand factor, type A domain"/>
    <property type="match status" value="1"/>
</dbReference>
<dbReference type="Pfam" id="PF00092">
    <property type="entry name" value="VWA"/>
    <property type="match status" value="1"/>
</dbReference>
<keyword evidence="2" id="KW-1185">Reference proteome</keyword>
<dbReference type="SUPFAM" id="SSF53300">
    <property type="entry name" value="vWA-like"/>
    <property type="match status" value="1"/>
</dbReference>
<sequence>MMGQSLNQLRKSASRFVRNVADGTFLSIVTFANTARVALPLTRKMSGNVKEIQDKIPVDAIGSTAIGDGLKMGLKVVGNITDGARFLLISDGDENIPCQGPCIDDIWQDLQNSGVIIDTVALGVEASSRLEEMSSKTGGNSHYIPCDPQRTTEQFDKPFFYFSQKIKSDLDQPEVMLPNVERLVGGDWESFDVLIDSSIGRNTRFIFITSMVEDLEVELSSPELKHFGLSDSHWHISPEEMIVFDFPNAEAGLWRVNLRFRKGSDRVLTVVRSEPRNFTSQIISVDTWTENDIRDNQDVVVIKAKVSTNKEPLEGVAVDALVTTPNGERMKLEMIETEGKNLCIQQFFKTVLSNYVILVSNNIKTICKNLNNKRKIIFFRGFTFS</sequence>
<proteinExistence type="predicted"/>
<dbReference type="PROSITE" id="PS50234">
    <property type="entry name" value="VWFA"/>
    <property type="match status" value="1"/>
</dbReference>
<organism evidence="2 3">
    <name type="scientific">Limulus polyphemus</name>
    <name type="common">Atlantic horseshoe crab</name>
    <dbReference type="NCBI Taxonomy" id="6850"/>
    <lineage>
        <taxon>Eukaryota</taxon>
        <taxon>Metazoa</taxon>
        <taxon>Ecdysozoa</taxon>
        <taxon>Arthropoda</taxon>
        <taxon>Chelicerata</taxon>
        <taxon>Merostomata</taxon>
        <taxon>Xiphosura</taxon>
        <taxon>Limulidae</taxon>
        <taxon>Limulus</taxon>
    </lineage>
</organism>
<accession>A0ABM1RX50</accession>
<dbReference type="InterPro" id="IPR002035">
    <property type="entry name" value="VWF_A"/>
</dbReference>
<gene>
    <name evidence="3" type="primary">LOC111083618</name>
</gene>
<dbReference type="InterPro" id="IPR051266">
    <property type="entry name" value="CLCR"/>
</dbReference>
<dbReference type="RefSeq" id="XP_022235955.1">
    <property type="nucleotide sequence ID" value="XM_022380247.1"/>
</dbReference>
<name>A0ABM1RX50_LIMPO</name>
<protein>
    <submittedName>
        <fullName evidence="3">Uncharacterized protein LOC111083618</fullName>
    </submittedName>
</protein>
<feature type="domain" description="VWFA" evidence="1">
    <location>
        <begin position="1"/>
        <end position="180"/>
    </location>
</feature>
<dbReference type="InterPro" id="IPR036465">
    <property type="entry name" value="vWFA_dom_sf"/>
</dbReference>
<dbReference type="Proteomes" id="UP000694941">
    <property type="component" value="Unplaced"/>
</dbReference>
<dbReference type="PANTHER" id="PTHR10579">
    <property type="entry name" value="CALCIUM-ACTIVATED CHLORIDE CHANNEL REGULATOR"/>
    <property type="match status" value="1"/>
</dbReference>
<dbReference type="GeneID" id="111083618"/>
<evidence type="ECO:0000313" key="3">
    <source>
        <dbReference type="RefSeq" id="XP_022235955.1"/>
    </source>
</evidence>
<dbReference type="CDD" id="cd00198">
    <property type="entry name" value="vWFA"/>
    <property type="match status" value="1"/>
</dbReference>
<dbReference type="PANTHER" id="PTHR10579:SF43">
    <property type="entry name" value="ZINC FINGER (C3HC4-TYPE RING FINGER) FAMILY PROTEIN"/>
    <property type="match status" value="1"/>
</dbReference>
<reference evidence="3" key="1">
    <citation type="submission" date="2025-08" db="UniProtKB">
        <authorList>
            <consortium name="RefSeq"/>
        </authorList>
    </citation>
    <scope>IDENTIFICATION</scope>
    <source>
        <tissue evidence="3">Muscle</tissue>
    </source>
</reference>